<feature type="domain" description="S-adenosylmethionine-dependent methyltransferase" evidence="4">
    <location>
        <begin position="61"/>
        <end position="298"/>
    </location>
</feature>
<evidence type="ECO:0000259" key="4">
    <source>
        <dbReference type="Pfam" id="PF10672"/>
    </source>
</evidence>
<proteinExistence type="predicted"/>
<sequence>MPDSPADTKTALQAEMLYNRLTKRFRHLRKWARRTGTGAYRLYDRDIPEIPLVLDVYGENLAGALYKRPYEKDPQEEALWLAAMAAAASRAADIPEDSIFIKQRERQRGKSQYERIQAQGVFRDVSEGGLLFRVNLSDYLDTGLFLDHRKTRSMVRDTAAGKRVLNLFCYTASFSVYAAAGGAAGIDSVDLSNTYLDWGMVNFKLNGFDAEKITPEQFTAAGRRGKPYRFIRGDGIRFLREAAAAGLRWDLIILDPPTFSNSKKMSGTLDIRRDYRELTDRCLTLLSPAGTLWFSTNARNFTLDPGDFPGFTVRDMKKATLDEDFRGKSHRSCYTFTYEV</sequence>
<dbReference type="Gene3D" id="3.40.50.150">
    <property type="entry name" value="Vaccinia Virus protein VP39"/>
    <property type="match status" value="1"/>
</dbReference>
<organism evidence="5 6">
    <name type="scientific">Breznakiella homolactica</name>
    <dbReference type="NCBI Taxonomy" id="2798577"/>
    <lineage>
        <taxon>Bacteria</taxon>
        <taxon>Pseudomonadati</taxon>
        <taxon>Spirochaetota</taxon>
        <taxon>Spirochaetia</taxon>
        <taxon>Spirochaetales</taxon>
        <taxon>Breznakiellaceae</taxon>
        <taxon>Breznakiella</taxon>
    </lineage>
</organism>
<keyword evidence="6" id="KW-1185">Reference proteome</keyword>
<keyword evidence="1 5" id="KW-0489">Methyltransferase</keyword>
<dbReference type="AlphaFoldDB" id="A0A7T7XL98"/>
<dbReference type="Proteomes" id="UP000595917">
    <property type="component" value="Chromosome"/>
</dbReference>
<dbReference type="PANTHER" id="PTHR43042:SF3">
    <property type="entry name" value="RIBOSOMAL RNA LARGE SUBUNIT METHYLTRANSFERASE YWBD-RELATED"/>
    <property type="match status" value="1"/>
</dbReference>
<dbReference type="Pfam" id="PF10672">
    <property type="entry name" value="Methyltrans_SAM"/>
    <property type="match status" value="1"/>
</dbReference>
<reference evidence="5" key="1">
    <citation type="submission" date="2021-01" db="EMBL/GenBank/DDBJ databases">
        <title>Description of Breznakiella homolactica.</title>
        <authorList>
            <person name="Song Y."/>
            <person name="Brune A."/>
        </authorList>
    </citation>
    <scope>NUCLEOTIDE SEQUENCE</scope>
    <source>
        <strain evidence="5">RmG30</strain>
    </source>
</reference>
<dbReference type="RefSeq" id="WP_215625687.1">
    <property type="nucleotide sequence ID" value="NZ_CP067089.2"/>
</dbReference>
<name>A0A7T7XL98_9SPIR</name>
<evidence type="ECO:0000256" key="2">
    <source>
        <dbReference type="ARBA" id="ARBA00022679"/>
    </source>
</evidence>
<evidence type="ECO:0000256" key="3">
    <source>
        <dbReference type="ARBA" id="ARBA00022691"/>
    </source>
</evidence>
<dbReference type="InterPro" id="IPR019614">
    <property type="entry name" value="SAM-dep_methyl-trfase"/>
</dbReference>
<evidence type="ECO:0000313" key="5">
    <source>
        <dbReference type="EMBL" id="QQO08381.1"/>
    </source>
</evidence>
<dbReference type="PANTHER" id="PTHR43042">
    <property type="entry name" value="SAM-DEPENDENT METHYLTRANSFERASE"/>
    <property type="match status" value="1"/>
</dbReference>
<accession>A0A7T7XL98</accession>
<evidence type="ECO:0000313" key="6">
    <source>
        <dbReference type="Proteomes" id="UP000595917"/>
    </source>
</evidence>
<dbReference type="GO" id="GO:0032259">
    <property type="term" value="P:methylation"/>
    <property type="evidence" value="ECO:0007669"/>
    <property type="project" value="UniProtKB-KW"/>
</dbReference>
<keyword evidence="3" id="KW-0949">S-adenosyl-L-methionine</keyword>
<keyword evidence="2" id="KW-0808">Transferase</keyword>
<dbReference type="EMBL" id="CP067089">
    <property type="protein sequence ID" value="QQO08381.1"/>
    <property type="molecule type" value="Genomic_DNA"/>
</dbReference>
<gene>
    <name evidence="5" type="ORF">JFL75_15790</name>
</gene>
<dbReference type="GO" id="GO:0008168">
    <property type="term" value="F:methyltransferase activity"/>
    <property type="evidence" value="ECO:0007669"/>
    <property type="project" value="UniProtKB-KW"/>
</dbReference>
<protein>
    <submittedName>
        <fullName evidence="5">Class I SAM-dependent methyltransferase</fullName>
    </submittedName>
</protein>
<dbReference type="KEGG" id="bhc:JFL75_15790"/>
<evidence type="ECO:0000256" key="1">
    <source>
        <dbReference type="ARBA" id="ARBA00022603"/>
    </source>
</evidence>
<dbReference type="Gene3D" id="3.30.750.80">
    <property type="entry name" value="RNA methyltransferase domain (HRMD) like"/>
    <property type="match status" value="1"/>
</dbReference>
<dbReference type="InterPro" id="IPR029063">
    <property type="entry name" value="SAM-dependent_MTases_sf"/>
</dbReference>
<dbReference type="SUPFAM" id="SSF53335">
    <property type="entry name" value="S-adenosyl-L-methionine-dependent methyltransferases"/>
    <property type="match status" value="1"/>
</dbReference>